<evidence type="ECO:0000313" key="8">
    <source>
        <dbReference type="Proteomes" id="UP000886845"/>
    </source>
</evidence>
<keyword evidence="5" id="KW-0472">Membrane</keyword>
<dbReference type="GO" id="GO:0005525">
    <property type="term" value="F:GTP binding"/>
    <property type="evidence" value="ECO:0007669"/>
    <property type="project" value="UniProtKB-KW"/>
</dbReference>
<keyword evidence="2" id="KW-0547">Nucleotide-binding</keyword>
<feature type="domain" description="Dynamin N-terminal" evidence="6">
    <location>
        <begin position="41"/>
        <end position="192"/>
    </location>
</feature>
<dbReference type="Proteomes" id="UP000886845">
    <property type="component" value="Unassembled WGS sequence"/>
</dbReference>
<accession>A0A9D1NPP4</accession>
<dbReference type="InterPro" id="IPR027417">
    <property type="entry name" value="P-loop_NTPase"/>
</dbReference>
<name>A0A9D1NPP4_9BACT</name>
<dbReference type="Gene3D" id="3.40.50.300">
    <property type="entry name" value="P-loop containing nucleotide triphosphate hydrolases"/>
    <property type="match status" value="1"/>
</dbReference>
<evidence type="ECO:0000259" key="6">
    <source>
        <dbReference type="Pfam" id="PF00350"/>
    </source>
</evidence>
<dbReference type="GO" id="GO:0003924">
    <property type="term" value="F:GTPase activity"/>
    <property type="evidence" value="ECO:0007669"/>
    <property type="project" value="InterPro"/>
</dbReference>
<comment type="subcellular location">
    <subcellularLocation>
        <location evidence="1">Membrane</location>
    </subcellularLocation>
</comment>
<dbReference type="PANTHER" id="PTHR10465">
    <property type="entry name" value="TRANSMEMBRANE GTPASE FZO1"/>
    <property type="match status" value="1"/>
</dbReference>
<reference evidence="7" key="2">
    <citation type="journal article" date="2021" name="PeerJ">
        <title>Extensive microbial diversity within the chicken gut microbiome revealed by metagenomics and culture.</title>
        <authorList>
            <person name="Gilroy R."/>
            <person name="Ravi A."/>
            <person name="Getino M."/>
            <person name="Pursley I."/>
            <person name="Horton D.L."/>
            <person name="Alikhan N.F."/>
            <person name="Baker D."/>
            <person name="Gharbi K."/>
            <person name="Hall N."/>
            <person name="Watson M."/>
            <person name="Adriaenssens E.M."/>
            <person name="Foster-Nyarko E."/>
            <person name="Jarju S."/>
            <person name="Secka A."/>
            <person name="Antonio M."/>
            <person name="Oren A."/>
            <person name="Chaudhuri R.R."/>
            <person name="La Ragione R."/>
            <person name="Hildebrand F."/>
            <person name="Pallen M.J."/>
        </authorList>
    </citation>
    <scope>NUCLEOTIDE SEQUENCE</scope>
    <source>
        <strain evidence="7">35461</strain>
    </source>
</reference>
<evidence type="ECO:0000256" key="2">
    <source>
        <dbReference type="ARBA" id="ARBA00022741"/>
    </source>
</evidence>
<dbReference type="InterPro" id="IPR027094">
    <property type="entry name" value="Mitofusin_fam"/>
</dbReference>
<gene>
    <name evidence="7" type="ORF">IAC79_07765</name>
</gene>
<evidence type="ECO:0000313" key="7">
    <source>
        <dbReference type="EMBL" id="HIV09993.1"/>
    </source>
</evidence>
<dbReference type="PANTHER" id="PTHR10465:SF0">
    <property type="entry name" value="SARCALUMENIN"/>
    <property type="match status" value="1"/>
</dbReference>
<keyword evidence="4" id="KW-0342">GTP-binding</keyword>
<dbReference type="Pfam" id="PF00350">
    <property type="entry name" value="Dynamin_N"/>
    <property type="match status" value="1"/>
</dbReference>
<evidence type="ECO:0000256" key="3">
    <source>
        <dbReference type="ARBA" id="ARBA00022801"/>
    </source>
</evidence>
<reference evidence="7" key="1">
    <citation type="submission" date="2020-10" db="EMBL/GenBank/DDBJ databases">
        <authorList>
            <person name="Gilroy R."/>
        </authorList>
    </citation>
    <scope>NUCLEOTIDE SEQUENCE</scope>
    <source>
        <strain evidence="7">35461</strain>
    </source>
</reference>
<dbReference type="AlphaFoldDB" id="A0A9D1NPP4"/>
<dbReference type="GO" id="GO:0016020">
    <property type="term" value="C:membrane"/>
    <property type="evidence" value="ECO:0007669"/>
    <property type="project" value="UniProtKB-SubCell"/>
</dbReference>
<evidence type="ECO:0000256" key="5">
    <source>
        <dbReference type="ARBA" id="ARBA00023136"/>
    </source>
</evidence>
<dbReference type="InterPro" id="IPR045063">
    <property type="entry name" value="Dynamin_N"/>
</dbReference>
<evidence type="ECO:0000256" key="4">
    <source>
        <dbReference type="ARBA" id="ARBA00023134"/>
    </source>
</evidence>
<dbReference type="SUPFAM" id="SSF52540">
    <property type="entry name" value="P-loop containing nucleoside triphosphate hydrolases"/>
    <property type="match status" value="1"/>
</dbReference>
<evidence type="ECO:0000256" key="1">
    <source>
        <dbReference type="ARBA" id="ARBA00004370"/>
    </source>
</evidence>
<keyword evidence="3" id="KW-0378">Hydrolase</keyword>
<dbReference type="EMBL" id="DVOR01000242">
    <property type="protein sequence ID" value="HIV09993.1"/>
    <property type="molecule type" value="Genomic_DNA"/>
</dbReference>
<sequence length="577" mass="62728">MTDFSLDKLVAAQTEAEGLGVVFPEALKGALREAADPHYKIGVMGRFQAGKTTLVNRVFLRQPLLKEGEGLCTTAVCTEVTYGPEAKLTLVKDGVTQTFSPPTAEAIVAATTAGTEEARLALAESITQLRIETPNENLRRYTILDTPGLDDPNRALLDVTTYRELPQCDLVLLVADARQLSQIDFDFLRGTVFSAGLTQAMVLLSYNKEANRMAAAARQNVLETVRAGLASRGLERIPVQMVCYDGEAPDILDTPEKVEAAVLDYLSRTVAAARSERLRAQTAQAIVERAKSRRLLGELAKKQRAEIEALNDRRKREEIEQEKRLSLIQGRLSRDLRETAGALGGAVDQACAAVRQELAAGAADLTEAALSTRLDALCGDVLGQAQTACREVAQRHLAEVTELIEGMDDFLGESAETAKGAVDTAPRTSSVPHNIFDSDIWQALKEKLGGDPIDKALEWGSEALATRLEGSKNPWVRLAGIAVRYLPTLLKPLRGKLAAQALDEQLAVFGDQLRGQIEAFVDRFHDWLDAAIDAQVEQAREQLKRTFEEALDDRPDDPAALAAEAETLEALAGRILA</sequence>
<proteinExistence type="predicted"/>
<organism evidence="7 8">
    <name type="scientific">Candidatus Spyradenecus faecavium</name>
    <dbReference type="NCBI Taxonomy" id="2840947"/>
    <lineage>
        <taxon>Bacteria</taxon>
        <taxon>Pseudomonadati</taxon>
        <taxon>Lentisphaerota</taxon>
        <taxon>Lentisphaeria</taxon>
        <taxon>Lentisphaerales</taxon>
        <taxon>Lentisphaeraceae</taxon>
        <taxon>Lentisphaeraceae incertae sedis</taxon>
        <taxon>Candidatus Spyradenecus</taxon>
    </lineage>
</organism>
<comment type="caution">
    <text evidence="7">The sequence shown here is derived from an EMBL/GenBank/DDBJ whole genome shotgun (WGS) entry which is preliminary data.</text>
</comment>
<protein>
    <submittedName>
        <fullName evidence="7">Dynamin family protein</fullName>
    </submittedName>
</protein>